<proteinExistence type="predicted"/>
<evidence type="ECO:0000313" key="3">
    <source>
        <dbReference type="Proteomes" id="UP000287651"/>
    </source>
</evidence>
<dbReference type="AlphaFoldDB" id="A0A426XQQ1"/>
<feature type="compositionally biased region" description="Polar residues" evidence="1">
    <location>
        <begin position="66"/>
        <end position="80"/>
    </location>
</feature>
<name>A0A426XQQ1_ENSVE</name>
<sequence length="114" mass="12202">MGKTTFAKVLVSRERKLSLMDPASSSGPGLDRGDGLKKKDIGAPSLDSDRFGISDDLIGEVTNISVSTTDVSPPSGSHSQALAVDPMRYGSLTMDPRNRSSGYRPEVEFLEIQT</sequence>
<dbReference type="EMBL" id="AMZH03018324">
    <property type="protein sequence ID" value="RRT41752.1"/>
    <property type="molecule type" value="Genomic_DNA"/>
</dbReference>
<evidence type="ECO:0000313" key="2">
    <source>
        <dbReference type="EMBL" id="RRT41752.1"/>
    </source>
</evidence>
<comment type="caution">
    <text evidence="2">The sequence shown here is derived from an EMBL/GenBank/DDBJ whole genome shotgun (WGS) entry which is preliminary data.</text>
</comment>
<gene>
    <name evidence="2" type="ORF">B296_00046217</name>
</gene>
<protein>
    <submittedName>
        <fullName evidence="2">Uncharacterized protein</fullName>
    </submittedName>
</protein>
<organism evidence="2 3">
    <name type="scientific">Ensete ventricosum</name>
    <name type="common">Abyssinian banana</name>
    <name type="synonym">Musa ensete</name>
    <dbReference type="NCBI Taxonomy" id="4639"/>
    <lineage>
        <taxon>Eukaryota</taxon>
        <taxon>Viridiplantae</taxon>
        <taxon>Streptophyta</taxon>
        <taxon>Embryophyta</taxon>
        <taxon>Tracheophyta</taxon>
        <taxon>Spermatophyta</taxon>
        <taxon>Magnoliopsida</taxon>
        <taxon>Liliopsida</taxon>
        <taxon>Zingiberales</taxon>
        <taxon>Musaceae</taxon>
        <taxon>Ensete</taxon>
    </lineage>
</organism>
<reference evidence="2 3" key="1">
    <citation type="journal article" date="2014" name="Agronomy (Basel)">
        <title>A Draft Genome Sequence for Ensete ventricosum, the Drought-Tolerant Tree Against Hunger.</title>
        <authorList>
            <person name="Harrison J."/>
            <person name="Moore K.A."/>
            <person name="Paszkiewicz K."/>
            <person name="Jones T."/>
            <person name="Grant M."/>
            <person name="Ambacheew D."/>
            <person name="Muzemil S."/>
            <person name="Studholme D.J."/>
        </authorList>
    </citation>
    <scope>NUCLEOTIDE SEQUENCE [LARGE SCALE GENOMIC DNA]</scope>
</reference>
<feature type="compositionally biased region" description="Basic and acidic residues" evidence="1">
    <location>
        <begin position="31"/>
        <end position="47"/>
    </location>
</feature>
<feature type="region of interest" description="Disordered" evidence="1">
    <location>
        <begin position="66"/>
        <end position="105"/>
    </location>
</feature>
<accession>A0A426XQQ1</accession>
<evidence type="ECO:0000256" key="1">
    <source>
        <dbReference type="SAM" id="MobiDB-lite"/>
    </source>
</evidence>
<dbReference type="Proteomes" id="UP000287651">
    <property type="component" value="Unassembled WGS sequence"/>
</dbReference>
<feature type="region of interest" description="Disordered" evidence="1">
    <location>
        <begin position="18"/>
        <end position="47"/>
    </location>
</feature>